<feature type="domain" description="CCHC-type" evidence="3">
    <location>
        <begin position="460"/>
        <end position="475"/>
    </location>
</feature>
<dbReference type="GO" id="GO:0008270">
    <property type="term" value="F:zinc ion binding"/>
    <property type="evidence" value="ECO:0007669"/>
    <property type="project" value="UniProtKB-KW"/>
</dbReference>
<dbReference type="Gene3D" id="4.10.60.10">
    <property type="entry name" value="Zinc finger, CCHC-type"/>
    <property type="match status" value="1"/>
</dbReference>
<name>A0A096LZF0_POEFO</name>
<dbReference type="EMBL" id="AYCK01029883">
    <property type="status" value="NOT_ANNOTATED_CDS"/>
    <property type="molecule type" value="Genomic_DNA"/>
</dbReference>
<dbReference type="GeneTree" id="ENSGT01030000234522"/>
<dbReference type="STRING" id="48698.ENSPFOP00000024541"/>
<dbReference type="SUPFAM" id="SSF57756">
    <property type="entry name" value="Retrovirus zinc finger-like domains"/>
    <property type="match status" value="1"/>
</dbReference>
<dbReference type="eggNOG" id="ENOG502SPHT">
    <property type="taxonomic scope" value="Eukaryota"/>
</dbReference>
<keyword evidence="5" id="KW-1185">Reference proteome</keyword>
<dbReference type="Pfam" id="PF20846">
    <property type="entry name" value="PNMA_N"/>
    <property type="match status" value="1"/>
</dbReference>
<dbReference type="PANTHER" id="PTHR23095:SF51">
    <property type="entry name" value="PARANEOPLASTIC ANTIGEN MA1 HOMOLOG-RELATED"/>
    <property type="match status" value="1"/>
</dbReference>
<sequence>MEQTEVMVTKLKNWCLGEGINESHALLTKVPQNTEVAQIEETLQTIKCLGRVRVRGRMFDESTDQILVLCECREKLTNADIPNEVLTLDESTVWPVFIVAESSSADEDFSVKLNTLLQAEGKTAEDVHALLTGSEPVPSPTESLIRAVSDLLDKAAKPATEAGGFRRLRTFSGILPTPAGEEQFDHWLEQAYMMVEVSECSPKEKRRRIMESLKGPALEVIKAVRLSDPDVSPEECLEALDSAFGMAESGDDLYFAFRLMQQQSGEKLSDFLRRLERSLSKVVQKDGLPASSMNKARIEQLLKGAVGSDLMLIQLRLRERKGNPPTFLELLREIRAEEEYEASRAKLSPSVRAVHPKPQLDHNQSEIQSLRAEIKEVKSMFAALSSKSLQDTADKQDKCSTDRERLKEPSLDADVVALKKQVKQLQQKVKSRVSHQAETTPAVMAVHTPNRHPDMDERFCYRCGESGHIASKCRSPENQNKVILRLIQALKKAKSSNTQPHTDESVEQSATVRKSAVANLQPVGLPEGLIGPPSLEPLKINGQLCDALLDSGSRVSIIFESWYRRYLSDTPIHPVSK</sequence>
<evidence type="ECO:0000256" key="1">
    <source>
        <dbReference type="PROSITE-ProRule" id="PRU00047"/>
    </source>
</evidence>
<dbReference type="Ensembl" id="ENSPFOT00000031460.1">
    <property type="protein sequence ID" value="ENSPFOP00000024541.1"/>
    <property type="gene ID" value="ENSPFOG00000023145.1"/>
</dbReference>
<dbReference type="InterPro" id="IPR048271">
    <property type="entry name" value="PNMA_N"/>
</dbReference>
<keyword evidence="1" id="KW-0862">Zinc</keyword>
<dbReference type="AlphaFoldDB" id="A0A096LZF0"/>
<reference evidence="5" key="1">
    <citation type="submission" date="2013-10" db="EMBL/GenBank/DDBJ databases">
        <authorList>
            <person name="Schartl M."/>
            <person name="Warren W."/>
        </authorList>
    </citation>
    <scope>NUCLEOTIDE SEQUENCE [LARGE SCALE GENOMIC DNA]</scope>
    <source>
        <strain evidence="5">female</strain>
    </source>
</reference>
<dbReference type="Proteomes" id="UP000028760">
    <property type="component" value="Unassembled WGS sequence"/>
</dbReference>
<feature type="coiled-coil region" evidence="2">
    <location>
        <begin position="360"/>
        <end position="387"/>
    </location>
</feature>
<keyword evidence="2" id="KW-0175">Coiled coil</keyword>
<dbReference type="PANTHER" id="PTHR23095">
    <property type="entry name" value="PARANEOPLASTIC ANTIGEN"/>
    <property type="match status" value="1"/>
</dbReference>
<dbReference type="InterPro" id="IPR048270">
    <property type="entry name" value="PNMA_C"/>
</dbReference>
<dbReference type="OMA" id="MDERFCY"/>
<protein>
    <recommendedName>
        <fullName evidence="3">CCHC-type domain-containing protein</fullName>
    </recommendedName>
</protein>
<dbReference type="GO" id="GO:0003676">
    <property type="term" value="F:nucleic acid binding"/>
    <property type="evidence" value="ECO:0007669"/>
    <property type="project" value="InterPro"/>
</dbReference>
<keyword evidence="1" id="KW-0479">Metal-binding</keyword>
<dbReference type="Pfam" id="PF14893">
    <property type="entry name" value="PNMA"/>
    <property type="match status" value="1"/>
</dbReference>
<dbReference type="InterPro" id="IPR026523">
    <property type="entry name" value="PNMA"/>
</dbReference>
<dbReference type="InterPro" id="IPR036875">
    <property type="entry name" value="Znf_CCHC_sf"/>
</dbReference>
<keyword evidence="1" id="KW-0863">Zinc-finger</keyword>
<dbReference type="InterPro" id="IPR001878">
    <property type="entry name" value="Znf_CCHC"/>
</dbReference>
<reference evidence="4" key="3">
    <citation type="submission" date="2025-09" db="UniProtKB">
        <authorList>
            <consortium name="Ensembl"/>
        </authorList>
    </citation>
    <scope>IDENTIFICATION</scope>
</reference>
<dbReference type="PROSITE" id="PS50158">
    <property type="entry name" value="ZF_CCHC"/>
    <property type="match status" value="1"/>
</dbReference>
<evidence type="ECO:0000313" key="5">
    <source>
        <dbReference type="Proteomes" id="UP000028760"/>
    </source>
</evidence>
<organism evidence="4 5">
    <name type="scientific">Poecilia formosa</name>
    <name type="common">Amazon molly</name>
    <name type="synonym">Limia formosa</name>
    <dbReference type="NCBI Taxonomy" id="48698"/>
    <lineage>
        <taxon>Eukaryota</taxon>
        <taxon>Metazoa</taxon>
        <taxon>Chordata</taxon>
        <taxon>Craniata</taxon>
        <taxon>Vertebrata</taxon>
        <taxon>Euteleostomi</taxon>
        <taxon>Actinopterygii</taxon>
        <taxon>Neopterygii</taxon>
        <taxon>Teleostei</taxon>
        <taxon>Neoteleostei</taxon>
        <taxon>Acanthomorphata</taxon>
        <taxon>Ovalentaria</taxon>
        <taxon>Atherinomorphae</taxon>
        <taxon>Cyprinodontiformes</taxon>
        <taxon>Poeciliidae</taxon>
        <taxon>Poeciliinae</taxon>
        <taxon>Poecilia</taxon>
    </lineage>
</organism>
<dbReference type="SMART" id="SM00343">
    <property type="entry name" value="ZnF_C2HC"/>
    <property type="match status" value="1"/>
</dbReference>
<proteinExistence type="predicted"/>
<evidence type="ECO:0000256" key="2">
    <source>
        <dbReference type="SAM" id="Coils"/>
    </source>
</evidence>
<dbReference type="Pfam" id="PF00098">
    <property type="entry name" value="zf-CCHC"/>
    <property type="match status" value="1"/>
</dbReference>
<accession>A0A096LZF0</accession>
<evidence type="ECO:0000313" key="4">
    <source>
        <dbReference type="Ensembl" id="ENSPFOP00000024541.1"/>
    </source>
</evidence>
<reference evidence="4" key="2">
    <citation type="submission" date="2025-08" db="UniProtKB">
        <authorList>
            <consortium name="Ensembl"/>
        </authorList>
    </citation>
    <scope>IDENTIFICATION</scope>
</reference>
<evidence type="ECO:0000259" key="3">
    <source>
        <dbReference type="PROSITE" id="PS50158"/>
    </source>
</evidence>